<evidence type="ECO:0000313" key="3">
    <source>
        <dbReference type="Proteomes" id="UP001303473"/>
    </source>
</evidence>
<dbReference type="AlphaFoldDB" id="A0AAN6S7K9"/>
<feature type="transmembrane region" description="Helical" evidence="1">
    <location>
        <begin position="177"/>
        <end position="198"/>
    </location>
</feature>
<organism evidence="2 3">
    <name type="scientific">Diplogelasinospora grovesii</name>
    <dbReference type="NCBI Taxonomy" id="303347"/>
    <lineage>
        <taxon>Eukaryota</taxon>
        <taxon>Fungi</taxon>
        <taxon>Dikarya</taxon>
        <taxon>Ascomycota</taxon>
        <taxon>Pezizomycotina</taxon>
        <taxon>Sordariomycetes</taxon>
        <taxon>Sordariomycetidae</taxon>
        <taxon>Sordariales</taxon>
        <taxon>Diplogelasinosporaceae</taxon>
        <taxon>Diplogelasinospora</taxon>
    </lineage>
</organism>
<feature type="transmembrane region" description="Helical" evidence="1">
    <location>
        <begin position="35"/>
        <end position="59"/>
    </location>
</feature>
<proteinExistence type="predicted"/>
<keyword evidence="1" id="KW-0472">Membrane</keyword>
<evidence type="ECO:0000313" key="2">
    <source>
        <dbReference type="EMBL" id="KAK3943008.1"/>
    </source>
</evidence>
<accession>A0AAN6S7K9</accession>
<feature type="transmembrane region" description="Helical" evidence="1">
    <location>
        <begin position="79"/>
        <end position="103"/>
    </location>
</feature>
<evidence type="ECO:0000256" key="1">
    <source>
        <dbReference type="SAM" id="Phobius"/>
    </source>
</evidence>
<gene>
    <name evidence="2" type="ORF">QBC46DRAFT_53998</name>
</gene>
<name>A0AAN6S7K9_9PEZI</name>
<sequence length="221" mass="24274">MEKGQPQTSDFEVDSHDLHLQSKTKTLRMVDNARIATTALALLMGITVLGVSGNTLAVWNDTYVSPSDFYLPLWPEEFNIRPTVALVAGSAFVIVANIVGLCFSKVQVLRNKTLVHTSVTFAAPFVGLVAALIAIIFFYAVNASNEVDTFLSWTCRWRAVPMTQQPRWGTLCRQSEAGIYLAILLIPVEAAALGLAAWQMKVERHTSKYMQATRKGSPALS</sequence>
<reference evidence="3" key="1">
    <citation type="journal article" date="2023" name="Mol. Phylogenet. Evol.">
        <title>Genome-scale phylogeny and comparative genomics of the fungal order Sordariales.</title>
        <authorList>
            <person name="Hensen N."/>
            <person name="Bonometti L."/>
            <person name="Westerberg I."/>
            <person name="Brannstrom I.O."/>
            <person name="Guillou S."/>
            <person name="Cros-Aarteil S."/>
            <person name="Calhoun S."/>
            <person name="Haridas S."/>
            <person name="Kuo A."/>
            <person name="Mondo S."/>
            <person name="Pangilinan J."/>
            <person name="Riley R."/>
            <person name="LaButti K."/>
            <person name="Andreopoulos B."/>
            <person name="Lipzen A."/>
            <person name="Chen C."/>
            <person name="Yan M."/>
            <person name="Daum C."/>
            <person name="Ng V."/>
            <person name="Clum A."/>
            <person name="Steindorff A."/>
            <person name="Ohm R.A."/>
            <person name="Martin F."/>
            <person name="Silar P."/>
            <person name="Natvig D.O."/>
            <person name="Lalanne C."/>
            <person name="Gautier V."/>
            <person name="Ament-Velasquez S.L."/>
            <person name="Kruys A."/>
            <person name="Hutchinson M.I."/>
            <person name="Powell A.J."/>
            <person name="Barry K."/>
            <person name="Miller A.N."/>
            <person name="Grigoriev I.V."/>
            <person name="Debuchy R."/>
            <person name="Gladieux P."/>
            <person name="Hiltunen Thoren M."/>
            <person name="Johannesson H."/>
        </authorList>
    </citation>
    <scope>NUCLEOTIDE SEQUENCE [LARGE SCALE GENOMIC DNA]</scope>
    <source>
        <strain evidence="3">CBS 340.73</strain>
    </source>
</reference>
<feature type="transmembrane region" description="Helical" evidence="1">
    <location>
        <begin position="115"/>
        <end position="141"/>
    </location>
</feature>
<keyword evidence="1" id="KW-0812">Transmembrane</keyword>
<comment type="caution">
    <text evidence="2">The sequence shown here is derived from an EMBL/GenBank/DDBJ whole genome shotgun (WGS) entry which is preliminary data.</text>
</comment>
<protein>
    <submittedName>
        <fullName evidence="2">Uncharacterized protein</fullName>
    </submittedName>
</protein>
<dbReference type="Proteomes" id="UP001303473">
    <property type="component" value="Unassembled WGS sequence"/>
</dbReference>
<keyword evidence="3" id="KW-1185">Reference proteome</keyword>
<dbReference type="EMBL" id="MU853769">
    <property type="protein sequence ID" value="KAK3943008.1"/>
    <property type="molecule type" value="Genomic_DNA"/>
</dbReference>
<keyword evidence="1" id="KW-1133">Transmembrane helix</keyword>